<dbReference type="InParanoid" id="K0IFF1"/>
<reference evidence="1 2" key="1">
    <citation type="journal article" date="2012" name="Environ. Microbiol.">
        <title>The genome of the ammonia-oxidizing Candidatus Nitrososphaera gargensis: insights into metabolic versatility and environmental adaptations.</title>
        <authorList>
            <person name="Spang A."/>
            <person name="Poehlein A."/>
            <person name="Offre P."/>
            <person name="Zumbragel S."/>
            <person name="Haider S."/>
            <person name="Rychlik N."/>
            <person name="Nowka B."/>
            <person name="Schmeisser C."/>
            <person name="Lebedeva E.V."/>
            <person name="Rattei T."/>
            <person name="Bohm C."/>
            <person name="Schmid M."/>
            <person name="Galushko A."/>
            <person name="Hatzenpichler R."/>
            <person name="Weinmaier T."/>
            <person name="Daniel R."/>
            <person name="Schleper C."/>
            <person name="Spieck E."/>
            <person name="Streit W."/>
            <person name="Wagner M."/>
        </authorList>
    </citation>
    <scope>NUCLEOTIDE SEQUENCE [LARGE SCALE GENOMIC DNA]</scope>
    <source>
        <strain evidence="2">Ga9.2</strain>
    </source>
</reference>
<keyword evidence="2" id="KW-1185">Reference proteome</keyword>
<dbReference type="AlphaFoldDB" id="K0IFF1"/>
<dbReference type="OrthoDB" id="384112at2157"/>
<dbReference type="GeneID" id="13796990"/>
<evidence type="ECO:0000313" key="2">
    <source>
        <dbReference type="Proteomes" id="UP000008037"/>
    </source>
</evidence>
<gene>
    <name evidence="1" type="ordered locus">Ngar_c31800</name>
</gene>
<evidence type="ECO:0000313" key="1">
    <source>
        <dbReference type="EMBL" id="AFU60096.1"/>
    </source>
</evidence>
<dbReference type="KEGG" id="nga:Ngar_c31800"/>
<dbReference type="STRING" id="1237085.Ngar_c31800"/>
<organism evidence="1 2">
    <name type="scientific">Nitrososphaera gargensis (strain Ga9.2)</name>
    <dbReference type="NCBI Taxonomy" id="1237085"/>
    <lineage>
        <taxon>Archaea</taxon>
        <taxon>Nitrososphaerota</taxon>
        <taxon>Nitrososphaeria</taxon>
        <taxon>Nitrososphaerales</taxon>
        <taxon>Nitrososphaeraceae</taxon>
        <taxon>Nitrososphaera</taxon>
    </lineage>
</organism>
<dbReference type="HOGENOM" id="CLU_2597867_0_0_2"/>
<dbReference type="EMBL" id="CP002408">
    <property type="protein sequence ID" value="AFU60096.1"/>
    <property type="molecule type" value="Genomic_DNA"/>
</dbReference>
<protein>
    <submittedName>
        <fullName evidence="1">Uncharacterized protein</fullName>
    </submittedName>
</protein>
<dbReference type="RefSeq" id="WP_015020629.1">
    <property type="nucleotide sequence ID" value="NC_018719.1"/>
</dbReference>
<dbReference type="Proteomes" id="UP000008037">
    <property type="component" value="Chromosome"/>
</dbReference>
<accession>K0IFF1</accession>
<dbReference type="BioCyc" id="CNIT1237085:G1324-3180-MONOMER"/>
<sequence length="79" mass="9064">MASVLEIQNVDYSLKLTREFLICDFCFWTASAITTRRHDIVACPQCDAAISRIPLAEKESFTFNYDKKRGVELDFAIAR</sequence>
<name>K0IFF1_NITGG</name>
<proteinExistence type="predicted"/>